<evidence type="ECO:0000313" key="2">
    <source>
        <dbReference type="Proteomes" id="UP001311915"/>
    </source>
</evidence>
<dbReference type="Proteomes" id="UP001311915">
    <property type="component" value="Unassembled WGS sequence"/>
</dbReference>
<sequence>MSDGFLHSLISRFQCLEVLKIRDCKGIGEIDISNLVSLESIGDRIPQLKMSRESRQLKHSKIVLKCGNNDINATWFCKLRKRLYLQSTAKIKKCFIDHLMHLKNSRHSTPHGSKPRYSQLKDIKAFDGKNQPLELRSGELAIKTLMEGGNVNFLLDW</sequence>
<gene>
    <name evidence="1" type="ORF">R3W88_025743</name>
</gene>
<keyword evidence="2" id="KW-1185">Reference proteome</keyword>
<protein>
    <submittedName>
        <fullName evidence="1">Uncharacterized protein</fullName>
    </submittedName>
</protein>
<name>A0AAV9M7C9_9SOLN</name>
<comment type="caution">
    <text evidence="1">The sequence shown here is derived from an EMBL/GenBank/DDBJ whole genome shotgun (WGS) entry which is preliminary data.</text>
</comment>
<dbReference type="EMBL" id="JAWPEI010000003">
    <property type="protein sequence ID" value="KAK4732755.1"/>
    <property type="molecule type" value="Genomic_DNA"/>
</dbReference>
<organism evidence="1 2">
    <name type="scientific">Solanum pinnatisectum</name>
    <name type="common">tansyleaf nightshade</name>
    <dbReference type="NCBI Taxonomy" id="50273"/>
    <lineage>
        <taxon>Eukaryota</taxon>
        <taxon>Viridiplantae</taxon>
        <taxon>Streptophyta</taxon>
        <taxon>Embryophyta</taxon>
        <taxon>Tracheophyta</taxon>
        <taxon>Spermatophyta</taxon>
        <taxon>Magnoliopsida</taxon>
        <taxon>eudicotyledons</taxon>
        <taxon>Gunneridae</taxon>
        <taxon>Pentapetalae</taxon>
        <taxon>asterids</taxon>
        <taxon>lamiids</taxon>
        <taxon>Solanales</taxon>
        <taxon>Solanaceae</taxon>
        <taxon>Solanoideae</taxon>
        <taxon>Solaneae</taxon>
        <taxon>Solanum</taxon>
    </lineage>
</organism>
<proteinExistence type="predicted"/>
<reference evidence="1 2" key="1">
    <citation type="submission" date="2023-10" db="EMBL/GenBank/DDBJ databases">
        <title>Genome-Wide Identification Analysis in wild type Solanum Pinnatisectum Reveals Some Genes Defensing Phytophthora Infestans.</title>
        <authorList>
            <person name="Sun C."/>
        </authorList>
    </citation>
    <scope>NUCLEOTIDE SEQUENCE [LARGE SCALE GENOMIC DNA]</scope>
    <source>
        <strain evidence="1">LQN</strain>
        <tissue evidence="1">Leaf</tissue>
    </source>
</reference>
<dbReference type="AlphaFoldDB" id="A0AAV9M7C9"/>
<evidence type="ECO:0000313" key="1">
    <source>
        <dbReference type="EMBL" id="KAK4732755.1"/>
    </source>
</evidence>
<accession>A0AAV9M7C9</accession>